<dbReference type="Pfam" id="PF12442">
    <property type="entry name" value="DUF3681"/>
    <property type="match status" value="1"/>
</dbReference>
<reference evidence="14" key="2">
    <citation type="submission" date="2008-12" db="EMBL/GenBank/DDBJ databases">
        <title>Improved gene annotation of the rice (Oryza sativa) genomes.</title>
        <authorList>
            <person name="Wang J."/>
            <person name="Li R."/>
            <person name="Fan W."/>
            <person name="Huang Q."/>
            <person name="Zhang J."/>
            <person name="Zhou Y."/>
            <person name="Hu Y."/>
            <person name="Zi S."/>
            <person name="Li J."/>
            <person name="Ni P."/>
            <person name="Zheng H."/>
            <person name="Zhang Y."/>
            <person name="Zhao M."/>
            <person name="Hao Q."/>
            <person name="McDermott J."/>
            <person name="Samudrala R."/>
            <person name="Kristiansen K."/>
            <person name="Wong G.K.-S."/>
        </authorList>
    </citation>
    <scope>NUCLEOTIDE SEQUENCE</scope>
</reference>
<protein>
    <recommendedName>
        <fullName evidence="13">BED-type domain-containing protein</fullName>
    </recommendedName>
</protein>
<dbReference type="InterPro" id="IPR027417">
    <property type="entry name" value="P-loop_NTPase"/>
</dbReference>
<dbReference type="Gene3D" id="3.80.10.10">
    <property type="entry name" value="Ribonuclease Inhibitor"/>
    <property type="match status" value="5"/>
</dbReference>
<dbReference type="GO" id="GO:0008270">
    <property type="term" value="F:zinc ion binding"/>
    <property type="evidence" value="ECO:0007669"/>
    <property type="project" value="UniProtKB-KW"/>
</dbReference>
<dbReference type="InterPro" id="IPR032675">
    <property type="entry name" value="LRR_dom_sf"/>
</dbReference>
<dbReference type="GO" id="GO:0003677">
    <property type="term" value="F:DNA binding"/>
    <property type="evidence" value="ECO:0007669"/>
    <property type="project" value="InterPro"/>
</dbReference>
<keyword evidence="2" id="KW-0433">Leucine-rich repeat</keyword>
<evidence type="ECO:0000256" key="4">
    <source>
        <dbReference type="ARBA" id="ARBA00022737"/>
    </source>
</evidence>
<evidence type="ECO:0000256" key="10">
    <source>
        <dbReference type="PROSITE-ProRule" id="PRU00027"/>
    </source>
</evidence>
<dbReference type="SUPFAM" id="SSF52540">
    <property type="entry name" value="P-loop containing nucleoside triphosphate hydrolases"/>
    <property type="match status" value="1"/>
</dbReference>
<dbReference type="GO" id="GO:0009626">
    <property type="term" value="P:plant-type hypersensitive response"/>
    <property type="evidence" value="ECO:0007669"/>
    <property type="project" value="UniProtKB-ARBA"/>
</dbReference>
<dbReference type="InterPro" id="IPR002182">
    <property type="entry name" value="NB-ARC"/>
</dbReference>
<keyword evidence="12" id="KW-0472">Membrane</keyword>
<dbReference type="InterPro" id="IPR006553">
    <property type="entry name" value="Leu-rich_rpt_Cys-con_subtyp"/>
</dbReference>
<evidence type="ECO:0000256" key="9">
    <source>
        <dbReference type="ARBA" id="ARBA00022840"/>
    </source>
</evidence>
<keyword evidence="7" id="KW-0611">Plant defense</keyword>
<dbReference type="InterPro" id="IPR036236">
    <property type="entry name" value="Znf_C2H2_sf"/>
</dbReference>
<dbReference type="PANTHER" id="PTHR36766">
    <property type="entry name" value="PLANT BROAD-SPECTRUM MILDEW RESISTANCE PROTEIN RPW8"/>
    <property type="match status" value="1"/>
</dbReference>
<sequence length="2102" mass="234058">MELMAILLRTASLISEACRNAEKLPAALITGGAVEAVAAIFLCLFVPPGGLFENHGKGPFFLYYGILIAVAVFGLGEASAGFWVGGNLTGRRSVGSELHKNMDLPEFLAKILQAIADACLDDNKLPGALISCGVLQAAAALSLVFFIAPSGVFGNHVEADESTVNAAVVIRENAGRAKQSIIIRRLIHDDQERCPEPHAHTHCPLAHAIGHSPRTAPVPMEEVEAGWLEGGIRWLAETILDNLDADKLDEWIRQIRLAADTEKLRAEIEKVDGVVAAVKGRAIGNRSLARSLGRLRGLLYDADDAVDELDYFRLQQQVEGGVTTRFEAEETVGDGAEDEDDIPMDNTDVPEAVAAGSSKKRSKAWEHFTTVEFTADGKDSKARCKYCHKDLCCTSKNGTSALRNHLNVCKRKRVTSTDQPVNPSRLRYIADLSNRLTTITCSSSAGEGASNATGNSVGRKRMRMDGTSTHHEAVSTHPWNKAELSNRIQCMTHQLEEAVNEVMRLCRSSSSNQSRQGTPPATNATTSSYLPEPIVYGRAAEMETIKQLIMSNRSNGITVLPIVGNGGIGKTTLAQLVCKDLVIKSQFNVKIWVYVSDKFDVVKITRQILDHVSNQSHEGISNLDTLQQDLEEQMKSKKFLIVLDDVWEIRTDDWKKLLAPLRPNDQVNSSQEEATGNMIILTTRIQSIAKSLGTVQSIKLEALKDDDIWSLFKVHAFGNDKHDSSPGLQVLGKQIASELKGNPLAAKTVGSLLGTNLTIDHWDSIIKSEEWKSLQQAYGIMQALKLCYDHLSNPLQQCVSYCSLFPKGYSFSKAQLIQIWIAQGFVEESSEKLEQKGWKYLAELVNSGFLQQVESTRFSSEYFVVHDLMHDLAQKVSQTEYATIDGSECTELAPSIRHLSIVTDSAYRKEKYRNISRNEVFEKRLMKVKSRSKLRSLVLIGQYDSHFFKYFKDAFKEAQHLRLLQITATYADSDSFLSSLVNSTHLRYLKIVTEESGRTLPRSLRKYYHLQVLDIGYRFGIPRISNDINNLLSLRHLVAYDEVCSSIANIGKMTSLQELGNFIVQNNLSGFEVTQLKSMNKLVQLSVSQLENVRTQEEACGAKLKDKQHLEKLHLSWKDAWNGYDSDESYEDEYGSDMNIETEGEELSVGDANGAQSLQHHSNISSELASSEVLEGLEPHHGLKYLRISGYNGSTSPTWLPSSLTCLQTLHLEKCGKWQILPLERLGLLVKLVLIKMRNATELSIPSLEELVLIALPSLNTCSCTSIRNLNSSLKVLKIKNCPVLKVFPLFEICQKFEIERTSSWLPHLSKLTIYNCPLSCVHSSLPPSSIVSKLSIGKVSTLPTVRGSSSGTLIIGLHPDEVDDDDGLEDSDQLKTLDDKVLLFHNLRFLTSLAIYGCRNLATISIESLRQLVCLKSLELYGCPKLFSSDVPPELTCEYMSGANHSALPSLECLYIEDCGITGKWLSLMLQHVQALQELSLEDCQQITRLSIGEEENSQPNLMSAMEDPSLGYPDRDELLRLPLNLISSLKKVSITYCYDLTFYGSKVDFAGFTSLEELVISRCPKLVSFLAHNDGNDEQSNGRWLLPLSLGKLEINYVDSLKTLQLCFPGNLTRLKKLVVLGNQSLTSLQLHSCTALQELIIRSCESLNSLEGLQLLGNLRLLCAHRCLSGHEEDGMCILPQSLEEIYICEYSQERLQLCFPGSLTRLKKLVVLGNQSLTSLQLHSCTALQELIIQSCESLNSLEGLQWLGNLRLLQAHRCLSGYGENGRCILPQSLEELYIREYSQETLQPCFPGNLTSLKKLEVQGSQKLISLQLYSCTALQELMIESCVSLNSLEGLQWLVNLRLLRAHRCLSGYGENGRCILPQSLEGLYIREYSQEILQPCFQTNLTCLKRLEVSGTGSFKSLELQSCTALEHLKIEGCSSLATLEGLRFLHTLRHLKVHRCPRLPPYFESLSGQGYELCPRLERLEINYPSILTTSFCKNLTSLQYLELCNHGLEMERLTDEEERALQLLTSLQELRFNCCYNLVDLPTGLHNLPSLKRLEIWNCGSIARPLEKGLPPSLEELAIVDCSNELAQQCRLLASKRKVVLGSANFGG</sequence>
<feature type="transmembrane region" description="Helical" evidence="12">
    <location>
        <begin position="60"/>
        <end position="84"/>
    </location>
</feature>
<accession>B9FCK8</accession>
<evidence type="ECO:0000256" key="2">
    <source>
        <dbReference type="ARBA" id="ARBA00022614"/>
    </source>
</evidence>
<keyword evidence="5" id="KW-0547">Nucleotide-binding</keyword>
<evidence type="ECO:0000256" key="8">
    <source>
        <dbReference type="ARBA" id="ARBA00022833"/>
    </source>
</evidence>
<proteinExistence type="inferred from homology"/>
<evidence type="ECO:0000256" key="1">
    <source>
        <dbReference type="ARBA" id="ARBA00008894"/>
    </source>
</evidence>
<dbReference type="Gene3D" id="1.10.10.10">
    <property type="entry name" value="Winged helix-like DNA-binding domain superfamily/Winged helix DNA-binding domain"/>
    <property type="match status" value="1"/>
</dbReference>
<dbReference type="Pfam" id="PF00931">
    <property type="entry name" value="NB-ARC"/>
    <property type="match status" value="1"/>
</dbReference>
<dbReference type="InterPro" id="IPR003656">
    <property type="entry name" value="Znf_BED"/>
</dbReference>
<dbReference type="SMART" id="SM00367">
    <property type="entry name" value="LRR_CC"/>
    <property type="match status" value="6"/>
</dbReference>
<dbReference type="Pfam" id="PF25019">
    <property type="entry name" value="LRR_R13L1-DRL21"/>
    <property type="match status" value="1"/>
</dbReference>
<keyword evidence="4" id="KW-0677">Repeat</keyword>
<keyword evidence="12" id="KW-1133">Transmembrane helix</keyword>
<dbReference type="Pfam" id="PF23559">
    <property type="entry name" value="WHD_DRP"/>
    <property type="match status" value="1"/>
</dbReference>
<dbReference type="InterPro" id="IPR056789">
    <property type="entry name" value="LRR_R13L1-DRL21"/>
</dbReference>
<dbReference type="SMART" id="SM00614">
    <property type="entry name" value="ZnF_BED"/>
    <property type="match status" value="1"/>
</dbReference>
<dbReference type="PANTHER" id="PTHR36766:SF73">
    <property type="entry name" value="NB-ARC DOMAIN-CONTAINING PROTEIN"/>
    <property type="match status" value="1"/>
</dbReference>
<dbReference type="InterPro" id="IPR041118">
    <property type="entry name" value="Rx_N"/>
</dbReference>
<dbReference type="Pfam" id="PF18052">
    <property type="entry name" value="Rx_N"/>
    <property type="match status" value="1"/>
</dbReference>
<keyword evidence="9" id="KW-0067">ATP-binding</keyword>
<evidence type="ECO:0000259" key="13">
    <source>
        <dbReference type="PROSITE" id="PS50808"/>
    </source>
</evidence>
<dbReference type="GO" id="GO:0002758">
    <property type="term" value="P:innate immune response-activating signaling pathway"/>
    <property type="evidence" value="ECO:0007669"/>
    <property type="project" value="UniProtKB-ARBA"/>
</dbReference>
<dbReference type="Proteomes" id="UP000007752">
    <property type="component" value="Chromosome 4"/>
</dbReference>
<keyword evidence="12" id="KW-0812">Transmembrane</keyword>
<evidence type="ECO:0000313" key="14">
    <source>
        <dbReference type="EMBL" id="EEE61713.1"/>
    </source>
</evidence>
<dbReference type="GO" id="GO:0005524">
    <property type="term" value="F:ATP binding"/>
    <property type="evidence" value="ECO:0007669"/>
    <property type="project" value="UniProtKB-KW"/>
</dbReference>
<dbReference type="InterPro" id="IPR058922">
    <property type="entry name" value="WHD_DRP"/>
</dbReference>
<organism evidence="14">
    <name type="scientific">Oryza sativa subsp. japonica</name>
    <name type="common">Rice</name>
    <dbReference type="NCBI Taxonomy" id="39947"/>
    <lineage>
        <taxon>Eukaryota</taxon>
        <taxon>Viridiplantae</taxon>
        <taxon>Streptophyta</taxon>
        <taxon>Embryophyta</taxon>
        <taxon>Tracheophyta</taxon>
        <taxon>Spermatophyta</taxon>
        <taxon>Magnoliopsida</taxon>
        <taxon>Liliopsida</taxon>
        <taxon>Poales</taxon>
        <taxon>Poaceae</taxon>
        <taxon>BOP clade</taxon>
        <taxon>Oryzoideae</taxon>
        <taxon>Oryzeae</taxon>
        <taxon>Oryzinae</taxon>
        <taxon>Oryza</taxon>
        <taxon>Oryza sativa</taxon>
    </lineage>
</organism>
<dbReference type="SUPFAM" id="SSF57667">
    <property type="entry name" value="beta-beta-alpha zinc fingers"/>
    <property type="match status" value="1"/>
</dbReference>
<dbReference type="PRINTS" id="PR00364">
    <property type="entry name" value="DISEASERSIST"/>
</dbReference>
<name>B9FCK8_ORYSJ</name>
<evidence type="ECO:0000256" key="11">
    <source>
        <dbReference type="SAM" id="MobiDB-lite"/>
    </source>
</evidence>
<dbReference type="SUPFAM" id="SSF52058">
    <property type="entry name" value="L domain-like"/>
    <property type="match status" value="3"/>
</dbReference>
<dbReference type="PROSITE" id="PS50808">
    <property type="entry name" value="ZF_BED"/>
    <property type="match status" value="1"/>
</dbReference>
<dbReference type="GO" id="GO:0043531">
    <property type="term" value="F:ADP binding"/>
    <property type="evidence" value="ECO:0007669"/>
    <property type="project" value="InterPro"/>
</dbReference>
<dbReference type="GO" id="GO:0042742">
    <property type="term" value="P:defense response to bacterium"/>
    <property type="evidence" value="ECO:0007669"/>
    <property type="project" value="UniProtKB-ARBA"/>
</dbReference>
<dbReference type="FunFam" id="1.10.10.10:FF:000322">
    <property type="entry name" value="Probable disease resistance protein At1g63360"/>
    <property type="match status" value="1"/>
</dbReference>
<keyword evidence="8" id="KW-0862">Zinc</keyword>
<dbReference type="InterPro" id="IPR036388">
    <property type="entry name" value="WH-like_DNA-bd_sf"/>
</dbReference>
<evidence type="ECO:0000256" key="3">
    <source>
        <dbReference type="ARBA" id="ARBA00022723"/>
    </source>
</evidence>
<dbReference type="InterPro" id="IPR022149">
    <property type="entry name" value="DUF3681"/>
</dbReference>
<evidence type="ECO:0000256" key="12">
    <source>
        <dbReference type="SAM" id="Phobius"/>
    </source>
</evidence>
<gene>
    <name evidence="14" type="ORF">OsJ_16209</name>
</gene>
<evidence type="ECO:0000256" key="7">
    <source>
        <dbReference type="ARBA" id="ARBA00022821"/>
    </source>
</evidence>
<dbReference type="Gene3D" id="3.40.50.300">
    <property type="entry name" value="P-loop containing nucleotide triphosphate hydrolases"/>
    <property type="match status" value="1"/>
</dbReference>
<evidence type="ECO:0000256" key="5">
    <source>
        <dbReference type="ARBA" id="ARBA00022741"/>
    </source>
</evidence>
<feature type="compositionally biased region" description="Polar residues" evidence="11">
    <location>
        <begin position="507"/>
        <end position="529"/>
    </location>
</feature>
<keyword evidence="6 10" id="KW-0863">Zinc-finger</keyword>
<feature type="domain" description="BED-type" evidence="13">
    <location>
        <begin position="359"/>
        <end position="416"/>
    </location>
</feature>
<feature type="transmembrane region" description="Helical" evidence="12">
    <location>
        <begin position="27"/>
        <end position="48"/>
    </location>
</feature>
<dbReference type="EMBL" id="CM000141">
    <property type="protein sequence ID" value="EEE61713.1"/>
    <property type="molecule type" value="Genomic_DNA"/>
</dbReference>
<comment type="similarity">
    <text evidence="1">Belongs to the disease resistance NB-LRR family.</text>
</comment>
<dbReference type="Pfam" id="PF02892">
    <property type="entry name" value="zf-BED"/>
    <property type="match status" value="1"/>
</dbReference>
<feature type="region of interest" description="Disordered" evidence="11">
    <location>
        <begin position="506"/>
        <end position="529"/>
    </location>
</feature>
<reference evidence="14" key="1">
    <citation type="journal article" date="2005" name="PLoS Biol.">
        <title>The genomes of Oryza sativa: a history of duplications.</title>
        <authorList>
            <person name="Yu J."/>
            <person name="Wang J."/>
            <person name="Lin W."/>
            <person name="Li S."/>
            <person name="Li H."/>
            <person name="Zhou J."/>
            <person name="Ni P."/>
            <person name="Dong W."/>
            <person name="Hu S."/>
            <person name="Zeng C."/>
            <person name="Zhang J."/>
            <person name="Zhang Y."/>
            <person name="Li R."/>
            <person name="Xu Z."/>
            <person name="Li S."/>
            <person name="Li X."/>
            <person name="Zheng H."/>
            <person name="Cong L."/>
            <person name="Lin L."/>
            <person name="Yin J."/>
            <person name="Geng J."/>
            <person name="Li G."/>
            <person name="Shi J."/>
            <person name="Liu J."/>
            <person name="Lv H."/>
            <person name="Li J."/>
            <person name="Wang J."/>
            <person name="Deng Y."/>
            <person name="Ran L."/>
            <person name="Shi X."/>
            <person name="Wang X."/>
            <person name="Wu Q."/>
            <person name="Li C."/>
            <person name="Ren X."/>
            <person name="Wang J."/>
            <person name="Wang X."/>
            <person name="Li D."/>
            <person name="Liu D."/>
            <person name="Zhang X."/>
            <person name="Ji Z."/>
            <person name="Zhao W."/>
            <person name="Sun Y."/>
            <person name="Zhang Z."/>
            <person name="Bao J."/>
            <person name="Han Y."/>
            <person name="Dong L."/>
            <person name="Ji J."/>
            <person name="Chen P."/>
            <person name="Wu S."/>
            <person name="Liu J."/>
            <person name="Xiao Y."/>
            <person name="Bu D."/>
            <person name="Tan J."/>
            <person name="Yang L."/>
            <person name="Ye C."/>
            <person name="Zhang J."/>
            <person name="Xu J."/>
            <person name="Zhou Y."/>
            <person name="Yu Y."/>
            <person name="Zhang B."/>
            <person name="Zhuang S."/>
            <person name="Wei H."/>
            <person name="Liu B."/>
            <person name="Lei M."/>
            <person name="Yu H."/>
            <person name="Li Y."/>
            <person name="Xu H."/>
            <person name="Wei S."/>
            <person name="He X."/>
            <person name="Fang L."/>
            <person name="Zhang Z."/>
            <person name="Zhang Y."/>
            <person name="Huang X."/>
            <person name="Su Z."/>
            <person name="Tong W."/>
            <person name="Li J."/>
            <person name="Tong Z."/>
            <person name="Li S."/>
            <person name="Ye J."/>
            <person name="Wang L."/>
            <person name="Fang L."/>
            <person name="Lei T."/>
            <person name="Chen C."/>
            <person name="Chen H."/>
            <person name="Xu Z."/>
            <person name="Li H."/>
            <person name="Huang H."/>
            <person name="Zhang F."/>
            <person name="Xu H."/>
            <person name="Li N."/>
            <person name="Zhao C."/>
            <person name="Li S."/>
            <person name="Dong L."/>
            <person name="Huang Y."/>
            <person name="Li L."/>
            <person name="Xi Y."/>
            <person name="Qi Q."/>
            <person name="Li W."/>
            <person name="Zhang B."/>
            <person name="Hu W."/>
            <person name="Zhang Y."/>
            <person name="Tian X."/>
            <person name="Jiao Y."/>
            <person name="Liang X."/>
            <person name="Jin J."/>
            <person name="Gao L."/>
            <person name="Zheng W."/>
            <person name="Hao B."/>
            <person name="Liu S."/>
            <person name="Wang W."/>
            <person name="Yuan L."/>
            <person name="Cao M."/>
            <person name="McDermott J."/>
            <person name="Samudrala R."/>
            <person name="Wang J."/>
            <person name="Wong G.K."/>
            <person name="Yang H."/>
        </authorList>
    </citation>
    <scope>NUCLEOTIDE SEQUENCE [LARGE SCALE GENOMIC DNA]</scope>
</reference>
<evidence type="ECO:0000256" key="6">
    <source>
        <dbReference type="ARBA" id="ARBA00022771"/>
    </source>
</evidence>
<keyword evidence="3" id="KW-0479">Metal-binding</keyword>